<evidence type="ECO:0000313" key="3">
    <source>
        <dbReference type="Proteomes" id="UP001155057"/>
    </source>
</evidence>
<protein>
    <submittedName>
        <fullName evidence="2">Uncharacterized protein</fullName>
    </submittedName>
</protein>
<evidence type="ECO:0000256" key="1">
    <source>
        <dbReference type="SAM" id="MobiDB-lite"/>
    </source>
</evidence>
<proteinExistence type="predicted"/>
<dbReference type="EMBL" id="JANUAE010000015">
    <property type="protein sequence ID" value="MCS3711620.1"/>
    <property type="molecule type" value="Genomic_DNA"/>
</dbReference>
<dbReference type="RefSeq" id="WP_259124475.1">
    <property type="nucleotide sequence ID" value="NZ_JANUAE010000015.1"/>
</dbReference>
<name>A0A9X2QAP7_9BACT</name>
<reference evidence="2" key="1">
    <citation type="submission" date="2022-08" db="EMBL/GenBank/DDBJ databases">
        <title>Genomic Encyclopedia of Type Strains, Phase V (KMG-V): Genome sequencing to study the core and pangenomes of soil and plant-associated prokaryotes.</title>
        <authorList>
            <person name="Whitman W."/>
        </authorList>
    </citation>
    <scope>NUCLEOTIDE SEQUENCE</scope>
    <source>
        <strain evidence="2">SP3049</strain>
    </source>
</reference>
<accession>A0A9X2QAP7</accession>
<evidence type="ECO:0000313" key="2">
    <source>
        <dbReference type="EMBL" id="MCS3711620.1"/>
    </source>
</evidence>
<gene>
    <name evidence="2" type="ORF">GGP61_003253</name>
</gene>
<sequence>MSEPNQNGHDKPDGKVVDLRDTLGTLLQRYKDMAFMDSPEWDTGEEIPVKEAERLLEDDTTSAMEEEFYLMRDLSLKVEAYLEKMQNPPIDKDLMEEWEEDLIFMETKIREVLQRHRSLKEKQGIVRVDS</sequence>
<comment type="caution">
    <text evidence="2">The sequence shown here is derived from an EMBL/GenBank/DDBJ whole genome shotgun (WGS) entry which is preliminary data.</text>
</comment>
<dbReference type="AlphaFoldDB" id="A0A9X2QAP7"/>
<feature type="region of interest" description="Disordered" evidence="1">
    <location>
        <begin position="39"/>
        <end position="58"/>
    </location>
</feature>
<dbReference type="Proteomes" id="UP001155057">
    <property type="component" value="Unassembled WGS sequence"/>
</dbReference>
<feature type="compositionally biased region" description="Basic and acidic residues" evidence="1">
    <location>
        <begin position="47"/>
        <end position="57"/>
    </location>
</feature>
<organism evidence="2 3">
    <name type="scientific">Salinibacter ruber</name>
    <dbReference type="NCBI Taxonomy" id="146919"/>
    <lineage>
        <taxon>Bacteria</taxon>
        <taxon>Pseudomonadati</taxon>
        <taxon>Rhodothermota</taxon>
        <taxon>Rhodothermia</taxon>
        <taxon>Rhodothermales</taxon>
        <taxon>Salinibacteraceae</taxon>
        <taxon>Salinibacter</taxon>
    </lineage>
</organism>